<proteinExistence type="predicted"/>
<evidence type="ECO:0000256" key="1">
    <source>
        <dbReference type="ARBA" id="ARBA00004141"/>
    </source>
</evidence>
<dbReference type="EMBL" id="JADOEL010000010">
    <property type="protein sequence ID" value="MBF8178566.1"/>
    <property type="molecule type" value="Genomic_DNA"/>
</dbReference>
<evidence type="ECO:0000313" key="7">
    <source>
        <dbReference type="EMBL" id="MBF8178566.1"/>
    </source>
</evidence>
<evidence type="ECO:0000256" key="4">
    <source>
        <dbReference type="ARBA" id="ARBA00023136"/>
    </source>
</evidence>
<name>A0ABS0EUQ2_9BURK</name>
<keyword evidence="5" id="KW-0732">Signal</keyword>
<accession>A0ABS0EUQ2</accession>
<evidence type="ECO:0000256" key="5">
    <source>
        <dbReference type="SAM" id="SignalP"/>
    </source>
</evidence>
<keyword evidence="3" id="KW-1133">Transmembrane helix</keyword>
<reference evidence="7 8" key="1">
    <citation type="submission" date="2020-11" db="EMBL/GenBank/DDBJ databases">
        <title>WGS of Herminiimonas contaminans strain Marseille-Q4544 isolated from planarians Schmidtea mediterranea.</title>
        <authorList>
            <person name="Kangale L."/>
        </authorList>
    </citation>
    <scope>NUCLEOTIDE SEQUENCE [LARGE SCALE GENOMIC DNA]</scope>
    <source>
        <strain evidence="7 8">Marseille-Q4544</strain>
    </source>
</reference>
<feature type="domain" description="NarX-like N-terminal" evidence="6">
    <location>
        <begin position="34"/>
        <end position="120"/>
    </location>
</feature>
<feature type="chain" id="PRO_5045755991" evidence="5">
    <location>
        <begin position="26"/>
        <end position="268"/>
    </location>
</feature>
<evidence type="ECO:0000259" key="6">
    <source>
        <dbReference type="Pfam" id="PF13675"/>
    </source>
</evidence>
<gene>
    <name evidence="7" type="ORF">IXC47_12825</name>
</gene>
<feature type="domain" description="NarX-like N-terminal" evidence="6">
    <location>
        <begin position="151"/>
        <end position="229"/>
    </location>
</feature>
<evidence type="ECO:0000256" key="3">
    <source>
        <dbReference type="ARBA" id="ARBA00022989"/>
    </source>
</evidence>
<comment type="caution">
    <text evidence="7">The sequence shown here is derived from an EMBL/GenBank/DDBJ whole genome shotgun (WGS) entry which is preliminary data.</text>
</comment>
<keyword evidence="8" id="KW-1185">Reference proteome</keyword>
<dbReference type="Proteomes" id="UP000657372">
    <property type="component" value="Unassembled WGS sequence"/>
</dbReference>
<comment type="subcellular location">
    <subcellularLocation>
        <location evidence="1">Membrane</location>
        <topology evidence="1">Multi-pass membrane protein</topology>
    </subcellularLocation>
</comment>
<dbReference type="InterPro" id="IPR029095">
    <property type="entry name" value="NarX-like_N"/>
</dbReference>
<organism evidence="7 8">
    <name type="scientific">Herminiimonas contaminans</name>
    <dbReference type="NCBI Taxonomy" id="1111140"/>
    <lineage>
        <taxon>Bacteria</taxon>
        <taxon>Pseudomonadati</taxon>
        <taxon>Pseudomonadota</taxon>
        <taxon>Betaproteobacteria</taxon>
        <taxon>Burkholderiales</taxon>
        <taxon>Oxalobacteraceae</taxon>
        <taxon>Herminiimonas</taxon>
    </lineage>
</organism>
<keyword evidence="4" id="KW-0472">Membrane</keyword>
<sequence length="268" mass="29827">MNRRHFLQTSLLATPVLLLVSRAQAVDTRIAHINDAINKSGRQRMLSQRLAKCYLQIGQAIDMPRSQKLFNASLTLFEKQLGELESYAPNAENKATLASLKKTWSAYKNALLGQTPNLQDAKAVMRLSEEVLALAHASTLQLEKISDTAVGHLVNIAGRQRMLSQRMAKFYQAINWGVASSDALPGLIKARDEFLAAMAELSASSKNTTPIKQDILLAQQQWFFFDQALKSNAINDDTKLRFATNVATSSERILETMDRITGMYEQLG</sequence>
<feature type="signal peptide" evidence="5">
    <location>
        <begin position="1"/>
        <end position="25"/>
    </location>
</feature>
<protein>
    <submittedName>
        <fullName evidence="7">Type IV pili methyl-accepting chemotaxis transducer N-terminal domain-containing protein</fullName>
    </submittedName>
</protein>
<dbReference type="RefSeq" id="WP_195875863.1">
    <property type="nucleotide sequence ID" value="NZ_JADOEL010000010.1"/>
</dbReference>
<evidence type="ECO:0000313" key="8">
    <source>
        <dbReference type="Proteomes" id="UP000657372"/>
    </source>
</evidence>
<evidence type="ECO:0000256" key="2">
    <source>
        <dbReference type="ARBA" id="ARBA00022692"/>
    </source>
</evidence>
<dbReference type="Pfam" id="PF13675">
    <property type="entry name" value="PilJ"/>
    <property type="match status" value="2"/>
</dbReference>
<keyword evidence="2" id="KW-0812">Transmembrane</keyword>